<evidence type="ECO:0000256" key="3">
    <source>
        <dbReference type="ARBA" id="ARBA00022490"/>
    </source>
</evidence>
<feature type="region of interest" description="Disordered" evidence="11">
    <location>
        <begin position="164"/>
        <end position="209"/>
    </location>
</feature>
<evidence type="ECO:0000256" key="9">
    <source>
        <dbReference type="PROSITE-ProRule" id="PRU00576"/>
    </source>
</evidence>
<organism evidence="14 15">
    <name type="scientific">Ancylostoma ceylanicum</name>
    <dbReference type="NCBI Taxonomy" id="53326"/>
    <lineage>
        <taxon>Eukaryota</taxon>
        <taxon>Metazoa</taxon>
        <taxon>Ecdysozoa</taxon>
        <taxon>Nematoda</taxon>
        <taxon>Chromadorea</taxon>
        <taxon>Rhabditida</taxon>
        <taxon>Rhabditina</taxon>
        <taxon>Rhabditomorpha</taxon>
        <taxon>Strongyloidea</taxon>
        <taxon>Ancylostomatidae</taxon>
        <taxon>Ancylostomatinae</taxon>
        <taxon>Ancylostoma</taxon>
    </lineage>
</organism>
<evidence type="ECO:0000313" key="14">
    <source>
        <dbReference type="EMBL" id="EYC06178.1"/>
    </source>
</evidence>
<dbReference type="PROSITE" id="PS51230">
    <property type="entry name" value="EB1_C"/>
    <property type="match status" value="1"/>
</dbReference>
<evidence type="ECO:0000256" key="4">
    <source>
        <dbReference type="ARBA" id="ARBA00022618"/>
    </source>
</evidence>
<evidence type="ECO:0000256" key="7">
    <source>
        <dbReference type="ARBA" id="ARBA00023212"/>
    </source>
</evidence>
<dbReference type="Gene3D" id="1.10.418.10">
    <property type="entry name" value="Calponin-like domain"/>
    <property type="match status" value="1"/>
</dbReference>
<feature type="compositionally biased region" description="Low complexity" evidence="11">
    <location>
        <begin position="164"/>
        <end position="180"/>
    </location>
</feature>
<keyword evidence="8" id="KW-0131">Cell cycle</keyword>
<dbReference type="FunFam" id="1.10.418.10:FF:000007">
    <property type="entry name" value="Microtubule-associated protein, RP/EB family, member 2"/>
    <property type="match status" value="1"/>
</dbReference>
<evidence type="ECO:0000256" key="6">
    <source>
        <dbReference type="ARBA" id="ARBA00022776"/>
    </source>
</evidence>
<dbReference type="STRING" id="53326.A0A016TUW1"/>
<dbReference type="GO" id="GO:0051301">
    <property type="term" value="P:cell division"/>
    <property type="evidence" value="ECO:0007669"/>
    <property type="project" value="UniProtKB-KW"/>
</dbReference>
<dbReference type="GO" id="GO:0005874">
    <property type="term" value="C:microtubule"/>
    <property type="evidence" value="ECO:0007669"/>
    <property type="project" value="UniProtKB-KW"/>
</dbReference>
<evidence type="ECO:0008006" key="16">
    <source>
        <dbReference type="Google" id="ProtNLM"/>
    </source>
</evidence>
<dbReference type="SUPFAM" id="SSF140612">
    <property type="entry name" value="EB1 dimerisation domain-like"/>
    <property type="match status" value="1"/>
</dbReference>
<name>A0A016TUW1_9BILA</name>
<protein>
    <recommendedName>
        <fullName evidence="16">Calponin-homology (CH) domain-containing protein</fullName>
    </recommendedName>
</protein>
<evidence type="ECO:0000259" key="13">
    <source>
        <dbReference type="PROSITE" id="PS51230"/>
    </source>
</evidence>
<feature type="domain" description="EB1 C-terminal" evidence="13">
    <location>
        <begin position="215"/>
        <end position="285"/>
    </location>
</feature>
<keyword evidence="6" id="KW-0498">Mitosis</keyword>
<dbReference type="OrthoDB" id="2119228at2759"/>
<keyword evidence="15" id="KW-1185">Reference proteome</keyword>
<keyword evidence="4" id="KW-0132">Cell division</keyword>
<dbReference type="InterPro" id="IPR001715">
    <property type="entry name" value="CH_dom"/>
</dbReference>
<comment type="similarity">
    <text evidence="2">Belongs to the MAPRE family.</text>
</comment>
<dbReference type="InterPro" id="IPR036133">
    <property type="entry name" value="EB1_C_sf"/>
</dbReference>
<keyword evidence="10" id="KW-0175">Coiled coil</keyword>
<sequence>MQEMKALFTICRRLGRVLRRGVCGFDTMVTNVYVSAVTQDNISRHELLAWVNSSIKANFSKIEEMSTGAAYCQLTHLLFRDAISLRKVKWNSRNEMDHISNWKILGTAWKALGVDKPVPVERLTKAKFQDNFEFLQWFFKFFNANYVDDGEEYDAVAARGGEPLPAGAKGPAPARAAPLRNSTTTTVRTAAPPMTKRTPPNPVPSSRTSAVDSSALKELEQENAKLTQQNEEMTNICETLESERNFYFEKLRRIEDMCNSCADGENPDKEAILAILYEANDGESEEQTANQAAAVADDDETF</sequence>
<dbReference type="Gene3D" id="1.20.5.1430">
    <property type="match status" value="1"/>
</dbReference>
<evidence type="ECO:0000256" key="11">
    <source>
        <dbReference type="SAM" id="MobiDB-lite"/>
    </source>
</evidence>
<evidence type="ECO:0000256" key="2">
    <source>
        <dbReference type="ARBA" id="ARBA00010729"/>
    </source>
</evidence>
<evidence type="ECO:0000256" key="8">
    <source>
        <dbReference type="ARBA" id="ARBA00023306"/>
    </source>
</evidence>
<dbReference type="InterPro" id="IPR004953">
    <property type="entry name" value="EB1_C"/>
</dbReference>
<keyword evidence="7" id="KW-0206">Cytoskeleton</keyword>
<evidence type="ECO:0000256" key="10">
    <source>
        <dbReference type="SAM" id="Coils"/>
    </source>
</evidence>
<keyword evidence="3" id="KW-0963">Cytoplasm</keyword>
<evidence type="ECO:0000259" key="12">
    <source>
        <dbReference type="PROSITE" id="PS50021"/>
    </source>
</evidence>
<dbReference type="Proteomes" id="UP000024635">
    <property type="component" value="Unassembled WGS sequence"/>
</dbReference>
<evidence type="ECO:0000313" key="15">
    <source>
        <dbReference type="Proteomes" id="UP000024635"/>
    </source>
</evidence>
<dbReference type="InterPro" id="IPR036872">
    <property type="entry name" value="CH_dom_sf"/>
</dbReference>
<evidence type="ECO:0000256" key="1">
    <source>
        <dbReference type="ARBA" id="ARBA00004245"/>
    </source>
</evidence>
<feature type="coiled-coil region" evidence="10">
    <location>
        <begin position="216"/>
        <end position="243"/>
    </location>
</feature>
<dbReference type="GO" id="GO:0008017">
    <property type="term" value="F:microtubule binding"/>
    <property type="evidence" value="ECO:0007669"/>
    <property type="project" value="InterPro"/>
</dbReference>
<dbReference type="PANTHER" id="PTHR10623">
    <property type="entry name" value="MICROTUBULE-ASSOCIATED PROTEIN RP/EB FAMILY MEMBER"/>
    <property type="match status" value="1"/>
</dbReference>
<accession>A0A016TUW1</accession>
<reference evidence="15" key="1">
    <citation type="journal article" date="2015" name="Nat. Genet.">
        <title>The genome and transcriptome of the zoonotic hookworm Ancylostoma ceylanicum identify infection-specific gene families.</title>
        <authorList>
            <person name="Schwarz E.M."/>
            <person name="Hu Y."/>
            <person name="Antoshechkin I."/>
            <person name="Miller M.M."/>
            <person name="Sternberg P.W."/>
            <person name="Aroian R.V."/>
        </authorList>
    </citation>
    <scope>NUCLEOTIDE SEQUENCE</scope>
    <source>
        <strain evidence="15">HY135</strain>
    </source>
</reference>
<dbReference type="SUPFAM" id="SSF47576">
    <property type="entry name" value="Calponin-homology domain, CH-domain"/>
    <property type="match status" value="1"/>
</dbReference>
<dbReference type="PROSITE" id="PS50021">
    <property type="entry name" value="CH"/>
    <property type="match status" value="1"/>
</dbReference>
<dbReference type="Pfam" id="PF00307">
    <property type="entry name" value="CH"/>
    <property type="match status" value="1"/>
</dbReference>
<evidence type="ECO:0000256" key="5">
    <source>
        <dbReference type="ARBA" id="ARBA00022701"/>
    </source>
</evidence>
<comment type="subcellular location">
    <subcellularLocation>
        <location evidence="1">Cytoplasm</location>
        <location evidence="1">Cytoskeleton</location>
    </subcellularLocation>
</comment>
<keyword evidence="5 9" id="KW-0493">Microtubule</keyword>
<proteinExistence type="inferred from homology"/>
<dbReference type="Pfam" id="PF03271">
    <property type="entry name" value="EB1"/>
    <property type="match status" value="1"/>
</dbReference>
<dbReference type="InterPro" id="IPR027328">
    <property type="entry name" value="MAPRE"/>
</dbReference>
<comment type="caution">
    <text evidence="14">The sequence shown here is derived from an EMBL/GenBank/DDBJ whole genome shotgun (WGS) entry which is preliminary data.</text>
</comment>
<feature type="region of interest" description="Disordered" evidence="11">
    <location>
        <begin position="281"/>
        <end position="302"/>
    </location>
</feature>
<dbReference type="EMBL" id="JARK01001413">
    <property type="protein sequence ID" value="EYC06178.1"/>
    <property type="molecule type" value="Genomic_DNA"/>
</dbReference>
<feature type="domain" description="Calponin-homology (CH)" evidence="12">
    <location>
        <begin position="41"/>
        <end position="143"/>
    </location>
</feature>
<dbReference type="AlphaFoldDB" id="A0A016TUW1"/>
<gene>
    <name evidence="14" type="primary">Acey_s0077.g1075</name>
    <name evidence="14" type="synonym">Acey-ebp-2</name>
    <name evidence="14" type="ORF">Y032_0077g1075</name>
</gene>